<evidence type="ECO:0000313" key="6">
    <source>
        <dbReference type="EMBL" id="PBL03827.1"/>
    </source>
</evidence>
<dbReference type="GO" id="GO:0019369">
    <property type="term" value="P:arachidonate metabolic process"/>
    <property type="evidence" value="ECO:0007669"/>
    <property type="project" value="TreeGrafter"/>
</dbReference>
<feature type="active site" description="Nucleophile" evidence="4">
    <location>
        <position position="60"/>
    </location>
</feature>
<reference evidence="7" key="1">
    <citation type="journal article" date="2017" name="Nat. Ecol. Evol.">
        <title>Genome expansion and lineage-specific genetic innovations in the forest pathogenic fungi Armillaria.</title>
        <authorList>
            <person name="Sipos G."/>
            <person name="Prasanna A.N."/>
            <person name="Walter M.C."/>
            <person name="O'Connor E."/>
            <person name="Balint B."/>
            <person name="Krizsan K."/>
            <person name="Kiss B."/>
            <person name="Hess J."/>
            <person name="Varga T."/>
            <person name="Slot J."/>
            <person name="Riley R."/>
            <person name="Boka B."/>
            <person name="Rigling D."/>
            <person name="Barry K."/>
            <person name="Lee J."/>
            <person name="Mihaltcheva S."/>
            <person name="LaButti K."/>
            <person name="Lipzen A."/>
            <person name="Waldron R."/>
            <person name="Moloney N.M."/>
            <person name="Sperisen C."/>
            <person name="Kredics L."/>
            <person name="Vagvoelgyi C."/>
            <person name="Patrignani A."/>
            <person name="Fitzpatrick D."/>
            <person name="Nagy I."/>
            <person name="Doyle S."/>
            <person name="Anderson J.B."/>
            <person name="Grigoriev I.V."/>
            <person name="Gueldener U."/>
            <person name="Muensterkoetter M."/>
            <person name="Nagy L.G."/>
        </authorList>
    </citation>
    <scope>NUCLEOTIDE SEQUENCE [LARGE SCALE GENOMIC DNA]</scope>
    <source>
        <strain evidence="7">Ar21-2</strain>
    </source>
</reference>
<dbReference type="Gene3D" id="3.40.1090.10">
    <property type="entry name" value="Cytosolic phospholipase A2 catalytic domain"/>
    <property type="match status" value="1"/>
</dbReference>
<dbReference type="PANTHER" id="PTHR24185">
    <property type="entry name" value="CALCIUM-INDEPENDENT PHOSPHOLIPASE A2-GAMMA"/>
    <property type="match status" value="1"/>
</dbReference>
<keyword evidence="1 4" id="KW-0378">Hydrolase</keyword>
<dbReference type="GO" id="GO:0046486">
    <property type="term" value="P:glycerolipid metabolic process"/>
    <property type="evidence" value="ECO:0007669"/>
    <property type="project" value="UniProtKB-ARBA"/>
</dbReference>
<sequence length="871" mass="95998">MAVDTDLSVLEGPPLNLLSLDGGGIRGVSELLVLDEIMRRIQTHKNLPDSPNLANILTSSAVLVLEGEQVHLKYEVMLRVVFRLVAIMLGRLKMTTAEALLCYNTLSSMVFGAMKHLSSNGKFKATTLEKEMKKAIVQAEYMADQKLLDSNAGRHAKGNVVNLRSPQRLRTYQGLPNQGPDCTIWEAVRATMAVPTVFKAIKIAGPGGFGPDHVRDEAEDLFGSDRRIGVLLSIGTGHLGPNGFQQRDGMERALPSELIDVLQKIATDCERVADELAKEYDGDGIYFRFNILHGAGGISFDEWKKMDEIGAHTTSYLRGPEVSRQIDRIIPCLCCIQDSEEEKSDQFTIPVVDRFSIKLHKQIFIGTDYRLHSAYYGGNTVAVKIFEGSNAAQNCRTTAEHEVKVMHSNVLSLIAKSRPREPIPFTIYGTSVQESAAQYIAKSIPCSVEACFTALFVASALDHLCSLDIPLHHIGIKDFTVFVDGANTVVLSFNACELSNSTPSPPSTFNAASKLLYRDHSVHNIDSHKTVEMPPSLENNNSTFPMPESLPTTDAEISAEDFGDFSPPRREITWESLTDTVTLKEVSRQYQETLGLLTFAPFHLKPERRTAGVYRLVHRCQGYRREEVTLKPAIFDCKVVTYVTPALHEKCLICGRDVEEGIFNCICGRHDGVSPTVKCAKCLAWVHGRCNVDICRMCMSSNVAQPPQPQSQPPAETPVWQGTLRWSGVDATGKREMQVHVVAFAQNPAECHANTWPSSFMLTPTAQAAVSTHDLLVWVKKTQPTLCTFVAQPRIADPKSNELHYRSLITLLPSMNAYAITGWPRPGGAQDSNVLLFTINSQVLLGAFFPNGIPDLPKSTNSNPNPNPTPA</sequence>
<dbReference type="OrthoDB" id="3026831at2759"/>
<dbReference type="OMA" id="CAKCLAW"/>
<dbReference type="PANTHER" id="PTHR24185:SF1">
    <property type="entry name" value="CALCIUM-INDEPENDENT PHOSPHOLIPASE A2-GAMMA"/>
    <property type="match status" value="1"/>
</dbReference>
<evidence type="ECO:0000313" key="7">
    <source>
        <dbReference type="Proteomes" id="UP000217790"/>
    </source>
</evidence>
<evidence type="ECO:0000259" key="5">
    <source>
        <dbReference type="PROSITE" id="PS51635"/>
    </source>
</evidence>
<dbReference type="InterPro" id="IPR002641">
    <property type="entry name" value="PNPLA_dom"/>
</dbReference>
<evidence type="ECO:0000256" key="3">
    <source>
        <dbReference type="ARBA" id="ARBA00023098"/>
    </source>
</evidence>
<dbReference type="InParanoid" id="A0A2H3EZI9"/>
<keyword evidence="2 4" id="KW-0442">Lipid degradation</keyword>
<name>A0A2H3EZI9_ARMGA</name>
<proteinExistence type="predicted"/>
<dbReference type="InterPro" id="IPR016035">
    <property type="entry name" value="Acyl_Trfase/lysoPLipase"/>
</dbReference>
<gene>
    <name evidence="6" type="ORF">ARMGADRAFT_1070316</name>
</gene>
<feature type="short sequence motif" description="GXGXXG" evidence="4">
    <location>
        <begin position="22"/>
        <end position="27"/>
    </location>
</feature>
<evidence type="ECO:0000256" key="4">
    <source>
        <dbReference type="PROSITE-ProRule" id="PRU01161"/>
    </source>
</evidence>
<feature type="domain" description="PNPLA" evidence="5">
    <location>
        <begin position="18"/>
        <end position="232"/>
    </location>
</feature>
<dbReference type="AlphaFoldDB" id="A0A2H3EZI9"/>
<dbReference type="EMBL" id="KZ293644">
    <property type="protein sequence ID" value="PBL03827.1"/>
    <property type="molecule type" value="Genomic_DNA"/>
</dbReference>
<keyword evidence="7" id="KW-1185">Reference proteome</keyword>
<dbReference type="Proteomes" id="UP000217790">
    <property type="component" value="Unassembled WGS sequence"/>
</dbReference>
<dbReference type="PROSITE" id="PS51635">
    <property type="entry name" value="PNPLA"/>
    <property type="match status" value="1"/>
</dbReference>
<protein>
    <recommendedName>
        <fullName evidence="5">PNPLA domain-containing protein</fullName>
    </recommendedName>
</protein>
<dbReference type="GO" id="GO:0047499">
    <property type="term" value="F:calcium-independent phospholipase A2 activity"/>
    <property type="evidence" value="ECO:0007669"/>
    <property type="project" value="TreeGrafter"/>
</dbReference>
<evidence type="ECO:0000256" key="2">
    <source>
        <dbReference type="ARBA" id="ARBA00022963"/>
    </source>
</evidence>
<comment type="caution">
    <text evidence="4">Lacks conserved residue(s) required for the propagation of feature annotation.</text>
</comment>
<keyword evidence="3 4" id="KW-0443">Lipid metabolism</keyword>
<evidence type="ECO:0000256" key="1">
    <source>
        <dbReference type="ARBA" id="ARBA00022801"/>
    </source>
</evidence>
<feature type="active site" description="Proton acceptor" evidence="4">
    <location>
        <position position="216"/>
    </location>
</feature>
<accession>A0A2H3EZI9</accession>
<dbReference type="GO" id="GO:0016020">
    <property type="term" value="C:membrane"/>
    <property type="evidence" value="ECO:0007669"/>
    <property type="project" value="TreeGrafter"/>
</dbReference>
<dbReference type="SUPFAM" id="SSF52151">
    <property type="entry name" value="FabD/lysophospholipase-like"/>
    <property type="match status" value="1"/>
</dbReference>
<dbReference type="STRING" id="47427.A0A2H3EZI9"/>
<organism evidence="6 7">
    <name type="scientific">Armillaria gallica</name>
    <name type="common">Bulbous honey fungus</name>
    <name type="synonym">Armillaria bulbosa</name>
    <dbReference type="NCBI Taxonomy" id="47427"/>
    <lineage>
        <taxon>Eukaryota</taxon>
        <taxon>Fungi</taxon>
        <taxon>Dikarya</taxon>
        <taxon>Basidiomycota</taxon>
        <taxon>Agaricomycotina</taxon>
        <taxon>Agaricomycetes</taxon>
        <taxon>Agaricomycetidae</taxon>
        <taxon>Agaricales</taxon>
        <taxon>Marasmiineae</taxon>
        <taxon>Physalacriaceae</taxon>
        <taxon>Armillaria</taxon>
    </lineage>
</organism>
<dbReference type="GO" id="GO:0016042">
    <property type="term" value="P:lipid catabolic process"/>
    <property type="evidence" value="ECO:0007669"/>
    <property type="project" value="UniProtKB-UniRule"/>
</dbReference>